<dbReference type="Pfam" id="PF08534">
    <property type="entry name" value="Redoxin"/>
    <property type="match status" value="1"/>
</dbReference>
<dbReference type="InterPro" id="IPR050553">
    <property type="entry name" value="Thioredoxin_ResA/DsbE_sf"/>
</dbReference>
<dbReference type="PROSITE" id="PS51352">
    <property type="entry name" value="THIOREDOXIN_2"/>
    <property type="match status" value="1"/>
</dbReference>
<keyword evidence="2" id="KW-0201">Cytochrome c-type biogenesis</keyword>
<keyword evidence="3" id="KW-0735">Signal-anchor</keyword>
<keyword evidence="3" id="KW-0812">Transmembrane</keyword>
<sequence length="195" mass="20177">MRRTRLLAPLLAAALLLTGCTEAGPQAGVADPGYIPGTDGGTVSQFKDPDTAPVVFSGKTTDGSAFASKQYAGKVLVVNFWYAGCPPCRAEAATLNSLSERYAKQGVQFVGVNVSDDAPTAAAFERTYKTPYPSIVDQEGGAAVQLAFTASKPPKAVPSTLVLDGDGRVVARIIGLANKSVLNTLIEDAVDGTAR</sequence>
<dbReference type="EMBL" id="QXTG01000001">
    <property type="protein sequence ID" value="RIX29919.1"/>
    <property type="molecule type" value="Genomic_DNA"/>
</dbReference>
<dbReference type="GO" id="GO:0030313">
    <property type="term" value="C:cell envelope"/>
    <property type="evidence" value="ECO:0007669"/>
    <property type="project" value="UniProtKB-SubCell"/>
</dbReference>
<name>A0A3A1U6I3_9MICO</name>
<accession>A0A3A1U6I3</accession>
<keyword evidence="5" id="KW-0676">Redox-active center</keyword>
<dbReference type="GO" id="GO:0017004">
    <property type="term" value="P:cytochrome complex assembly"/>
    <property type="evidence" value="ECO:0007669"/>
    <property type="project" value="UniProtKB-KW"/>
</dbReference>
<dbReference type="InterPro" id="IPR017937">
    <property type="entry name" value="Thioredoxin_CS"/>
</dbReference>
<reference evidence="9" key="1">
    <citation type="submission" date="2018-09" db="EMBL/GenBank/DDBJ databases">
        <authorList>
            <person name="Kim I."/>
        </authorList>
    </citation>
    <scope>NUCLEOTIDE SEQUENCE [LARGE SCALE GENOMIC DNA]</scope>
    <source>
        <strain evidence="9">DD4a</strain>
    </source>
</reference>
<dbReference type="InterPro" id="IPR013740">
    <property type="entry name" value="Redoxin"/>
</dbReference>
<proteinExistence type="predicted"/>
<comment type="subcellular location">
    <subcellularLocation>
        <location evidence="1">Cell envelope</location>
    </subcellularLocation>
</comment>
<dbReference type="PROSITE" id="PS00194">
    <property type="entry name" value="THIOREDOXIN_1"/>
    <property type="match status" value="1"/>
</dbReference>
<feature type="signal peptide" evidence="6">
    <location>
        <begin position="1"/>
        <end position="23"/>
    </location>
</feature>
<dbReference type="CDD" id="cd02966">
    <property type="entry name" value="TlpA_like_family"/>
    <property type="match status" value="1"/>
</dbReference>
<dbReference type="InterPro" id="IPR036249">
    <property type="entry name" value="Thioredoxin-like_sf"/>
</dbReference>
<evidence type="ECO:0000256" key="2">
    <source>
        <dbReference type="ARBA" id="ARBA00022748"/>
    </source>
</evidence>
<dbReference type="PROSITE" id="PS51257">
    <property type="entry name" value="PROKAR_LIPOPROTEIN"/>
    <property type="match status" value="1"/>
</dbReference>
<protein>
    <submittedName>
        <fullName evidence="8">TlpA family protein disulfide reductase</fullName>
    </submittedName>
</protein>
<comment type="caution">
    <text evidence="8">The sequence shown here is derived from an EMBL/GenBank/DDBJ whole genome shotgun (WGS) entry which is preliminary data.</text>
</comment>
<evidence type="ECO:0000256" key="4">
    <source>
        <dbReference type="ARBA" id="ARBA00023157"/>
    </source>
</evidence>
<evidence type="ECO:0000259" key="7">
    <source>
        <dbReference type="PROSITE" id="PS51352"/>
    </source>
</evidence>
<evidence type="ECO:0000256" key="3">
    <source>
        <dbReference type="ARBA" id="ARBA00022968"/>
    </source>
</evidence>
<dbReference type="InterPro" id="IPR013766">
    <property type="entry name" value="Thioredoxin_domain"/>
</dbReference>
<feature type="domain" description="Thioredoxin" evidence="7">
    <location>
        <begin position="46"/>
        <end position="195"/>
    </location>
</feature>
<evidence type="ECO:0000256" key="5">
    <source>
        <dbReference type="ARBA" id="ARBA00023284"/>
    </source>
</evidence>
<keyword evidence="6" id="KW-0732">Signal</keyword>
<dbReference type="GO" id="GO:0016491">
    <property type="term" value="F:oxidoreductase activity"/>
    <property type="evidence" value="ECO:0007669"/>
    <property type="project" value="InterPro"/>
</dbReference>
<dbReference type="Proteomes" id="UP000265742">
    <property type="component" value="Unassembled WGS sequence"/>
</dbReference>
<evidence type="ECO:0000313" key="9">
    <source>
        <dbReference type="Proteomes" id="UP000265742"/>
    </source>
</evidence>
<dbReference type="Gene3D" id="3.40.30.10">
    <property type="entry name" value="Glutaredoxin"/>
    <property type="match status" value="1"/>
</dbReference>
<feature type="chain" id="PRO_5039597996" evidence="6">
    <location>
        <begin position="24"/>
        <end position="195"/>
    </location>
</feature>
<dbReference type="PANTHER" id="PTHR42852:SF6">
    <property type="entry name" value="THIOL:DISULFIDE INTERCHANGE PROTEIN DSBE"/>
    <property type="match status" value="1"/>
</dbReference>
<dbReference type="RefSeq" id="WP_119480283.1">
    <property type="nucleotide sequence ID" value="NZ_QXTG01000001.1"/>
</dbReference>
<gene>
    <name evidence="8" type="ORF">D1781_00075</name>
</gene>
<keyword evidence="4" id="KW-1015">Disulfide bond</keyword>
<organism evidence="8 9">
    <name type="scientific">Amnibacterium setariae</name>
    <dbReference type="NCBI Taxonomy" id="2306585"/>
    <lineage>
        <taxon>Bacteria</taxon>
        <taxon>Bacillati</taxon>
        <taxon>Actinomycetota</taxon>
        <taxon>Actinomycetes</taxon>
        <taxon>Micrococcales</taxon>
        <taxon>Microbacteriaceae</taxon>
        <taxon>Amnibacterium</taxon>
    </lineage>
</organism>
<dbReference type="PANTHER" id="PTHR42852">
    <property type="entry name" value="THIOL:DISULFIDE INTERCHANGE PROTEIN DSBE"/>
    <property type="match status" value="1"/>
</dbReference>
<dbReference type="AlphaFoldDB" id="A0A3A1U6I3"/>
<evidence type="ECO:0000313" key="8">
    <source>
        <dbReference type="EMBL" id="RIX29919.1"/>
    </source>
</evidence>
<dbReference type="SUPFAM" id="SSF52833">
    <property type="entry name" value="Thioredoxin-like"/>
    <property type="match status" value="1"/>
</dbReference>
<evidence type="ECO:0000256" key="6">
    <source>
        <dbReference type="SAM" id="SignalP"/>
    </source>
</evidence>
<evidence type="ECO:0000256" key="1">
    <source>
        <dbReference type="ARBA" id="ARBA00004196"/>
    </source>
</evidence>
<dbReference type="OrthoDB" id="9796554at2"/>
<keyword evidence="9" id="KW-1185">Reference proteome</keyword>